<evidence type="ECO:0000256" key="2">
    <source>
        <dbReference type="ARBA" id="ARBA00004771"/>
    </source>
</evidence>
<proteinExistence type="inferred from homology"/>
<dbReference type="GO" id="GO:0006071">
    <property type="term" value="P:glycerol metabolic process"/>
    <property type="evidence" value="ECO:0007669"/>
    <property type="project" value="UniProtKB-KW"/>
</dbReference>
<evidence type="ECO:0000313" key="16">
    <source>
        <dbReference type="Proteomes" id="UP000749559"/>
    </source>
</evidence>
<name>A0A8J1UAZ9_OWEFU</name>
<dbReference type="Proteomes" id="UP000749559">
    <property type="component" value="Unassembled WGS sequence"/>
</dbReference>
<keyword evidence="8" id="KW-0319">Glycerol metabolism</keyword>
<comment type="similarity">
    <text evidence="4 14">Belongs to the diacylglycerol acyltransferase family.</text>
</comment>
<reference evidence="15" key="1">
    <citation type="submission" date="2022-03" db="EMBL/GenBank/DDBJ databases">
        <authorList>
            <person name="Martin C."/>
        </authorList>
    </citation>
    <scope>NUCLEOTIDE SEQUENCE</scope>
</reference>
<dbReference type="GO" id="GO:0005789">
    <property type="term" value="C:endoplasmic reticulum membrane"/>
    <property type="evidence" value="ECO:0007669"/>
    <property type="project" value="UniProtKB-SubCell"/>
</dbReference>
<comment type="subcellular location">
    <subcellularLocation>
        <location evidence="1 14">Endoplasmic reticulum membrane</location>
        <topology evidence="1 14">Multi-pass membrane protein</topology>
    </subcellularLocation>
</comment>
<feature type="transmembrane region" description="Helical" evidence="14">
    <location>
        <begin position="24"/>
        <end position="47"/>
    </location>
</feature>
<keyword evidence="11" id="KW-0443">Lipid metabolism</keyword>
<evidence type="ECO:0000256" key="7">
    <source>
        <dbReference type="ARBA" id="ARBA00022692"/>
    </source>
</evidence>
<protein>
    <recommendedName>
        <fullName evidence="14">Acyltransferase</fullName>
        <ecNumber evidence="14">2.3.1.-</ecNumber>
    </recommendedName>
</protein>
<evidence type="ECO:0000256" key="6">
    <source>
        <dbReference type="ARBA" id="ARBA00022679"/>
    </source>
</evidence>
<evidence type="ECO:0000256" key="4">
    <source>
        <dbReference type="ARBA" id="ARBA00005420"/>
    </source>
</evidence>
<dbReference type="OrthoDB" id="264532at2759"/>
<dbReference type="GO" id="GO:0004144">
    <property type="term" value="F:diacylglycerol O-acyltransferase activity"/>
    <property type="evidence" value="ECO:0007669"/>
    <property type="project" value="TreeGrafter"/>
</dbReference>
<evidence type="ECO:0000256" key="11">
    <source>
        <dbReference type="ARBA" id="ARBA00023098"/>
    </source>
</evidence>
<evidence type="ECO:0000313" key="15">
    <source>
        <dbReference type="EMBL" id="CAH1780641.1"/>
    </source>
</evidence>
<evidence type="ECO:0000256" key="10">
    <source>
        <dbReference type="ARBA" id="ARBA00022989"/>
    </source>
</evidence>
<dbReference type="Pfam" id="PF03982">
    <property type="entry name" value="DAGAT"/>
    <property type="match status" value="1"/>
</dbReference>
<comment type="pathway">
    <text evidence="3">Lipid metabolism.</text>
</comment>
<dbReference type="GO" id="GO:0019432">
    <property type="term" value="P:triglyceride biosynthetic process"/>
    <property type="evidence" value="ECO:0007669"/>
    <property type="project" value="TreeGrafter"/>
</dbReference>
<evidence type="ECO:0000256" key="3">
    <source>
        <dbReference type="ARBA" id="ARBA00005189"/>
    </source>
</evidence>
<dbReference type="CDD" id="cd07987">
    <property type="entry name" value="LPLAT_MGAT-like"/>
    <property type="match status" value="1"/>
</dbReference>
<keyword evidence="16" id="KW-1185">Reference proteome</keyword>
<dbReference type="EC" id="2.3.1.-" evidence="14"/>
<keyword evidence="12 14" id="KW-0472">Membrane</keyword>
<evidence type="ECO:0000256" key="1">
    <source>
        <dbReference type="ARBA" id="ARBA00004477"/>
    </source>
</evidence>
<organism evidence="15 16">
    <name type="scientific">Owenia fusiformis</name>
    <name type="common">Polychaete worm</name>
    <dbReference type="NCBI Taxonomy" id="6347"/>
    <lineage>
        <taxon>Eukaryota</taxon>
        <taxon>Metazoa</taxon>
        <taxon>Spiralia</taxon>
        <taxon>Lophotrochozoa</taxon>
        <taxon>Annelida</taxon>
        <taxon>Polychaeta</taxon>
        <taxon>Sedentaria</taxon>
        <taxon>Canalipalpata</taxon>
        <taxon>Sabellida</taxon>
        <taxon>Oweniida</taxon>
        <taxon>Oweniidae</taxon>
        <taxon>Owenia</taxon>
    </lineage>
</organism>
<evidence type="ECO:0000256" key="8">
    <source>
        <dbReference type="ARBA" id="ARBA00022798"/>
    </source>
</evidence>
<dbReference type="PANTHER" id="PTHR12317:SF0">
    <property type="entry name" value="ACYLTRANSFERASE"/>
    <property type="match status" value="1"/>
</dbReference>
<dbReference type="AlphaFoldDB" id="A0A8J1UAZ9"/>
<keyword evidence="13" id="KW-0012">Acyltransferase</keyword>
<comment type="caution">
    <text evidence="14">Lacks conserved residue(s) required for the propagation of feature annotation.</text>
</comment>
<comment type="caution">
    <text evidence="15">The sequence shown here is derived from an EMBL/GenBank/DDBJ whole genome shotgun (WGS) entry which is preliminary data.</text>
</comment>
<gene>
    <name evidence="15" type="ORF">OFUS_LOCUS7306</name>
</gene>
<evidence type="ECO:0000256" key="9">
    <source>
        <dbReference type="ARBA" id="ARBA00022824"/>
    </source>
</evidence>
<sequence length="446" mass="49446">MKVLGIEFAPLNIPLHRRLETLAVLQWTLCFLGLGFGCLFLSIYVLFHTKYYWIVLLYLPWYYYDRMTPTNGGNQNAWVRRWRVWRYFCNYFPIKLHKTAELPPDKNYILGYHPHGIMSVGGFGNFATEGTGFASIFPGLTARLLILRGQFMFPFYRDYLMLSGVVDCSKESLEWHLTKEGTGNASVLVVGGAVEALRARPNTNTINLKNRKGFIKIALKHGASLVPVFSFGENDVFDQVPNPEGSFLFNLQQKMTRICGFSMPIIQGRGVFNYTFGILPFRRPVNTVVGAPIDVEKCSNPSQEQIDKLHAHIGQLPKIRMMQTMKRIIRQTTAAVSGIKHHSEVIAWTTRATWLEGKTDPQGCNCNGRDGRDGLVGPKGPPGPEGKTGPQGCNCNTRDGRDGLVGPKGPPGPESKTGPKGVCCNCNTRDGRDGLVGPHGSPGPEG</sequence>
<evidence type="ECO:0000256" key="13">
    <source>
        <dbReference type="ARBA" id="ARBA00023315"/>
    </source>
</evidence>
<evidence type="ECO:0000256" key="12">
    <source>
        <dbReference type="ARBA" id="ARBA00023136"/>
    </source>
</evidence>
<keyword evidence="6 14" id="KW-0808">Transferase</keyword>
<dbReference type="EMBL" id="CAIIXF020000004">
    <property type="protein sequence ID" value="CAH1780641.1"/>
    <property type="molecule type" value="Genomic_DNA"/>
</dbReference>
<keyword evidence="10 14" id="KW-1133">Transmembrane helix</keyword>
<keyword evidence="9 14" id="KW-0256">Endoplasmic reticulum</keyword>
<keyword evidence="5" id="KW-0444">Lipid biosynthesis</keyword>
<dbReference type="PANTHER" id="PTHR12317">
    <property type="entry name" value="DIACYLGLYCEROL O-ACYLTRANSFERASE"/>
    <property type="match status" value="1"/>
</dbReference>
<comment type="pathway">
    <text evidence="2">Glycerolipid metabolism; triacylglycerol biosynthesis.</text>
</comment>
<evidence type="ECO:0000256" key="14">
    <source>
        <dbReference type="RuleBase" id="RU367023"/>
    </source>
</evidence>
<accession>A0A8J1UAZ9</accession>
<keyword evidence="7 14" id="KW-0812">Transmembrane</keyword>
<dbReference type="InterPro" id="IPR007130">
    <property type="entry name" value="DAGAT"/>
</dbReference>
<evidence type="ECO:0000256" key="5">
    <source>
        <dbReference type="ARBA" id="ARBA00022516"/>
    </source>
</evidence>